<dbReference type="SMART" id="SM00129">
    <property type="entry name" value="KISc"/>
    <property type="match status" value="1"/>
</dbReference>
<feature type="compositionally biased region" description="Basic and acidic residues" evidence="7">
    <location>
        <begin position="464"/>
        <end position="475"/>
    </location>
</feature>
<keyword evidence="1 5" id="KW-0547">Nucleotide-binding</keyword>
<feature type="coiled-coil region" evidence="6">
    <location>
        <begin position="835"/>
        <end position="1004"/>
    </location>
</feature>
<comment type="similarity">
    <text evidence="5">Belongs to the TRAFAC class myosin-kinesin ATPase superfamily. Kinesin family.</text>
</comment>
<dbReference type="SUPFAM" id="SSF52540">
    <property type="entry name" value="P-loop containing nucleoside triphosphate hydrolases"/>
    <property type="match status" value="1"/>
</dbReference>
<dbReference type="InterPro" id="IPR027640">
    <property type="entry name" value="Kinesin-like_fam"/>
</dbReference>
<dbReference type="PRINTS" id="PR00380">
    <property type="entry name" value="KINESINHEAVY"/>
</dbReference>
<dbReference type="GO" id="GO:0000278">
    <property type="term" value="P:mitotic cell cycle"/>
    <property type="evidence" value="ECO:0007669"/>
    <property type="project" value="TreeGrafter"/>
</dbReference>
<feature type="domain" description="Kinesin motor" evidence="8">
    <location>
        <begin position="13"/>
        <end position="405"/>
    </location>
</feature>
<evidence type="ECO:0000256" key="6">
    <source>
        <dbReference type="SAM" id="Coils"/>
    </source>
</evidence>
<evidence type="ECO:0000256" key="3">
    <source>
        <dbReference type="ARBA" id="ARBA00023054"/>
    </source>
</evidence>
<proteinExistence type="inferred from homology"/>
<dbReference type="Pfam" id="PF00225">
    <property type="entry name" value="Kinesin"/>
    <property type="match status" value="1"/>
</dbReference>
<dbReference type="GO" id="GO:0007018">
    <property type="term" value="P:microtubule-based movement"/>
    <property type="evidence" value="ECO:0007669"/>
    <property type="project" value="InterPro"/>
</dbReference>
<accession>A0A5J4ZAK2</accession>
<dbReference type="PANTHER" id="PTHR47968:SF75">
    <property type="entry name" value="CENTROMERE-ASSOCIATED PROTEIN E"/>
    <property type="match status" value="1"/>
</dbReference>
<dbReference type="OrthoDB" id="3176171at2759"/>
<feature type="region of interest" description="Disordered" evidence="7">
    <location>
        <begin position="280"/>
        <end position="299"/>
    </location>
</feature>
<keyword evidence="2 5" id="KW-0067">ATP-binding</keyword>
<feature type="region of interest" description="Disordered" evidence="7">
    <location>
        <begin position="449"/>
        <end position="475"/>
    </location>
</feature>
<dbReference type="InterPro" id="IPR019821">
    <property type="entry name" value="Kinesin_motor_CS"/>
</dbReference>
<evidence type="ECO:0000313" key="9">
    <source>
        <dbReference type="EMBL" id="KAA8500072.1"/>
    </source>
</evidence>
<feature type="binding site" evidence="5">
    <location>
        <begin position="151"/>
        <end position="158"/>
    </location>
    <ligand>
        <name>ATP</name>
        <dbReference type="ChEBI" id="CHEBI:30616"/>
    </ligand>
</feature>
<evidence type="ECO:0000259" key="8">
    <source>
        <dbReference type="PROSITE" id="PS50067"/>
    </source>
</evidence>
<keyword evidence="10" id="KW-1185">Reference proteome</keyword>
<feature type="coiled-coil region" evidence="6">
    <location>
        <begin position="478"/>
        <end position="515"/>
    </location>
</feature>
<evidence type="ECO:0000313" key="10">
    <source>
        <dbReference type="Proteomes" id="UP000324585"/>
    </source>
</evidence>
<keyword evidence="3 6" id="KW-0175">Coiled coil</keyword>
<feature type="coiled-coil region" evidence="6">
    <location>
        <begin position="668"/>
        <end position="799"/>
    </location>
</feature>
<dbReference type="OMA" id="ANEQMAN"/>
<dbReference type="GO" id="GO:0008017">
    <property type="term" value="F:microtubule binding"/>
    <property type="evidence" value="ECO:0007669"/>
    <property type="project" value="InterPro"/>
</dbReference>
<dbReference type="InterPro" id="IPR001752">
    <property type="entry name" value="Kinesin_motor_dom"/>
</dbReference>
<keyword evidence="4 5" id="KW-0505">Motor protein</keyword>
<sequence length="1230" mass="136139">MENLVHSEQSEEAIRVAIRVRPLNARETAAHRNRNSSSSSVVNGGVTAGAESGSSALSLNANGDASAAHDSNVAAVPPSSLAASQFAWQIDQHTLTQRAATSGSSTASQQSFTFDHVFGPDSNNEQIYSTAAAPVVQSCIAGFNGTVFAYGQTSSGKTHTMLGDAKDPGIVPRSIRYLFELVAQQLTRQFLLRCSYIEIYNESIRDLLVPENDNLKIHEDFSGRVFVDALQRPVTCVEEILRVMNDGEKNRTFGATNMNDRSSRSHTIFTVFIESREMPKQLEEESEPQPHEQEQTGLSVKSSTLNLVDLAGSERASSTGAEGLRLKEGAHINKSLLTLGNVINKLAAETSTTHIPYRDSKLTRILQPALGGNAKTSVVCAVTPALLHMDETVSTLKFASRAKNVKNRTSCNEILDDRAMMLRYKKELEALRKQLEGQEGNRGCIDSVAAQDASKPNAAATESSVDRPSPETKDGLQIERLEQEREAHTRLRDEFASLQERLEHATVRSQTLEHELTLARTQCFERLVKASSSPSSSFCPRKHGDQSKRERVVRRRASCSYPAGPGAGHSIMRAGDTTGVGALDVMRAAQLVQAEKQRLNAVLQFEALQQEIAHLEHSAISAEQEMQTTRQELETLQRAFALQEGRAIMLNCVHNAMHLCEDRAKQRLQEIVRDTDELHARHAKLEQAHRAGSAPLQKRLDKMQARVNETEAKLKTACAEKARLVLEKAQLDGELKVAQKDLRSSQAALSKVNQQKHVQRLEARAISAEQERDAVTQAREELSQRVADLERQLHQSMTKCSDTQTEVVKAQAEVDSIRVQSEARGLELVNLSSMKEDADAQLIDAYLKLEQAQSEVAALQQNLEKSSAIGEAAVQSANEQMANLITEYDHKMSRLRVELEEASNQTVAMRAELDASMAAARLAQEQVRTLASDKERTEQALNLELDKTRAHVSELREQLQANSEAAANTQHQTLKLREEHQILLQTLEKELETAKEANSILRKELRDCADALTDAQKQASGQQAPHDNMATLLRESKAANAENLGNPSQIHACQAKTHAMRLEKSLRENALLLERNAALQETLKRRDDVVCDLESQLDVYIGEAGRHGKLMRKLARRDAEVRRWQAEAAQLEQQYAAISQGRAVLQIRENVVTHAQLEHLERSLHDVKEELEQARAERDRLLAESRELRSLIKERDIQLARATKKIRSLEAVTLSAPCAAAAAPAPATAM</sequence>
<feature type="compositionally biased region" description="Basic and acidic residues" evidence="7">
    <location>
        <begin position="280"/>
        <end position="294"/>
    </location>
</feature>
<evidence type="ECO:0000256" key="7">
    <source>
        <dbReference type="SAM" id="MobiDB-lite"/>
    </source>
</evidence>
<evidence type="ECO:0000256" key="5">
    <source>
        <dbReference type="PROSITE-ProRule" id="PRU00283"/>
    </source>
</evidence>
<evidence type="ECO:0000256" key="4">
    <source>
        <dbReference type="ARBA" id="ARBA00023175"/>
    </source>
</evidence>
<feature type="compositionally biased region" description="Low complexity" evidence="7">
    <location>
        <begin position="35"/>
        <end position="47"/>
    </location>
</feature>
<dbReference type="GO" id="GO:0005524">
    <property type="term" value="F:ATP binding"/>
    <property type="evidence" value="ECO:0007669"/>
    <property type="project" value="UniProtKB-UniRule"/>
</dbReference>
<dbReference type="PANTHER" id="PTHR47968">
    <property type="entry name" value="CENTROMERE PROTEIN E"/>
    <property type="match status" value="1"/>
</dbReference>
<gene>
    <name evidence="9" type="ORF">FVE85_7657</name>
</gene>
<dbReference type="InterPro" id="IPR027417">
    <property type="entry name" value="P-loop_NTPase"/>
</dbReference>
<dbReference type="PROSITE" id="PS00411">
    <property type="entry name" value="KINESIN_MOTOR_1"/>
    <property type="match status" value="1"/>
</dbReference>
<dbReference type="CDD" id="cd01374">
    <property type="entry name" value="KISc_CENP_E"/>
    <property type="match status" value="1"/>
</dbReference>
<feature type="coiled-coil region" evidence="6">
    <location>
        <begin position="1114"/>
        <end position="1191"/>
    </location>
</feature>
<feature type="coiled-coil region" evidence="6">
    <location>
        <begin position="591"/>
        <end position="639"/>
    </location>
</feature>
<comment type="caution">
    <text evidence="9">The sequence shown here is derived from an EMBL/GenBank/DDBJ whole genome shotgun (WGS) entry which is preliminary data.</text>
</comment>
<feature type="region of interest" description="Disordered" evidence="7">
    <location>
        <begin position="27"/>
        <end position="47"/>
    </location>
</feature>
<dbReference type="GO" id="GO:0005874">
    <property type="term" value="C:microtubule"/>
    <property type="evidence" value="ECO:0007669"/>
    <property type="project" value="TreeGrafter"/>
</dbReference>
<organism evidence="9 10">
    <name type="scientific">Porphyridium purpureum</name>
    <name type="common">Red alga</name>
    <name type="synonym">Porphyridium cruentum</name>
    <dbReference type="NCBI Taxonomy" id="35688"/>
    <lineage>
        <taxon>Eukaryota</taxon>
        <taxon>Rhodophyta</taxon>
        <taxon>Bangiophyceae</taxon>
        <taxon>Porphyridiales</taxon>
        <taxon>Porphyridiaceae</taxon>
        <taxon>Porphyridium</taxon>
    </lineage>
</organism>
<dbReference type="FunFam" id="3.40.850.10:FF:000170">
    <property type="entry name" value="Kinesin-like protein"/>
    <property type="match status" value="1"/>
</dbReference>
<dbReference type="AlphaFoldDB" id="A0A5J4ZAK2"/>
<name>A0A5J4ZAK2_PORPP</name>
<evidence type="ECO:0000256" key="1">
    <source>
        <dbReference type="ARBA" id="ARBA00022741"/>
    </source>
</evidence>
<protein>
    <submittedName>
        <fullName evidence="9">Kinesin-like protein KIN-7L</fullName>
    </submittedName>
</protein>
<dbReference type="Proteomes" id="UP000324585">
    <property type="component" value="Unassembled WGS sequence"/>
</dbReference>
<dbReference type="Gene3D" id="3.40.850.10">
    <property type="entry name" value="Kinesin motor domain"/>
    <property type="match status" value="1"/>
</dbReference>
<dbReference type="EMBL" id="VRMN01000001">
    <property type="protein sequence ID" value="KAA8500072.1"/>
    <property type="molecule type" value="Genomic_DNA"/>
</dbReference>
<feature type="region of interest" description="Disordered" evidence="7">
    <location>
        <begin position="534"/>
        <end position="554"/>
    </location>
</feature>
<dbReference type="InterPro" id="IPR036961">
    <property type="entry name" value="Kinesin_motor_dom_sf"/>
</dbReference>
<reference evidence="10" key="1">
    <citation type="journal article" date="2019" name="Nat. Commun.">
        <title>Expansion of phycobilisome linker gene families in mesophilic red algae.</title>
        <authorList>
            <person name="Lee J."/>
            <person name="Kim D."/>
            <person name="Bhattacharya D."/>
            <person name="Yoon H.S."/>
        </authorList>
    </citation>
    <scope>NUCLEOTIDE SEQUENCE [LARGE SCALE GENOMIC DNA]</scope>
    <source>
        <strain evidence="10">CCMP 1328</strain>
    </source>
</reference>
<dbReference type="GO" id="GO:0003777">
    <property type="term" value="F:microtubule motor activity"/>
    <property type="evidence" value="ECO:0007669"/>
    <property type="project" value="InterPro"/>
</dbReference>
<dbReference type="PROSITE" id="PS50067">
    <property type="entry name" value="KINESIN_MOTOR_2"/>
    <property type="match status" value="1"/>
</dbReference>
<evidence type="ECO:0000256" key="2">
    <source>
        <dbReference type="ARBA" id="ARBA00022840"/>
    </source>
</evidence>